<gene>
    <name evidence="1" type="ordered locus">CPS_1113</name>
</gene>
<evidence type="ECO:0000313" key="2">
    <source>
        <dbReference type="Proteomes" id="UP000000547"/>
    </source>
</evidence>
<dbReference type="Proteomes" id="UP000000547">
    <property type="component" value="Chromosome"/>
</dbReference>
<dbReference type="HOGENOM" id="CLU_2552397_0_0_6"/>
<sequence>MFTKITHTTDSLLSNEGVTSLIVNDALRKISQLTGLSQQQAFALLSSQVTQQYNNTDHREIIKVQAPLLEQKESQFISSLFN</sequence>
<reference evidence="1" key="1">
    <citation type="journal article" date="2005" name="Proc. Natl. Acad. Sci. U.S.A.">
        <title>The psychrophilic lifestyle as revealed by the genome sequence of Colwellia psychrerythraea 34H through genomic and proteomic analyses.</title>
        <authorList>
            <person name="Methe B.A."/>
            <person name="Nelson K.E."/>
            <person name="Deming J.W."/>
            <person name="Momen B."/>
            <person name="Melamud E."/>
            <person name="Zhang X."/>
            <person name="Moult J."/>
            <person name="Madupu R."/>
            <person name="Nelson W.C."/>
            <person name="Dodson R.J."/>
            <person name="Brinkac L.M."/>
            <person name="Daugherty S.C."/>
            <person name="Durkin A.S."/>
            <person name="DeBoy R.T."/>
            <person name="Kolonay J.F."/>
            <person name="Sullivan S.A."/>
            <person name="Zhou L."/>
            <person name="Davidsen T.M."/>
            <person name="Wu M."/>
            <person name="Huston A.L."/>
            <person name="Lewis M."/>
            <person name="Weaver B."/>
            <person name="Weidman J.F."/>
            <person name="Khouri H."/>
            <person name="Utterback T.R."/>
            <person name="Feldblyum T.V."/>
            <person name="Fraser C.M."/>
        </authorList>
    </citation>
    <scope>NUCLEOTIDE SEQUENCE [LARGE SCALE GENOMIC DNA]</scope>
    <source>
        <strain evidence="1">34H</strain>
    </source>
</reference>
<dbReference type="AlphaFoldDB" id="Q487A8"/>
<dbReference type="STRING" id="167879.CPS_1113"/>
<dbReference type="EMBL" id="CP000083">
    <property type="protein sequence ID" value="AAZ25568.1"/>
    <property type="molecule type" value="Genomic_DNA"/>
</dbReference>
<name>Q487A8_COLP3</name>
<protein>
    <submittedName>
        <fullName evidence="1">Uncharacterized protein</fullName>
    </submittedName>
</protein>
<evidence type="ECO:0000313" key="1">
    <source>
        <dbReference type="EMBL" id="AAZ25568.1"/>
    </source>
</evidence>
<organism evidence="1 2">
    <name type="scientific">Colwellia psychrerythraea (strain 34H / ATCC BAA-681)</name>
    <name type="common">Vibrio psychroerythus</name>
    <dbReference type="NCBI Taxonomy" id="167879"/>
    <lineage>
        <taxon>Bacteria</taxon>
        <taxon>Pseudomonadati</taxon>
        <taxon>Pseudomonadota</taxon>
        <taxon>Gammaproteobacteria</taxon>
        <taxon>Alteromonadales</taxon>
        <taxon>Colwelliaceae</taxon>
        <taxon>Colwellia</taxon>
    </lineage>
</organism>
<accession>Q487A8</accession>
<proteinExistence type="predicted"/>
<dbReference type="RefSeq" id="WP_011041951.1">
    <property type="nucleotide sequence ID" value="NC_003910.7"/>
</dbReference>
<dbReference type="KEGG" id="cps:CPS_1113"/>